<feature type="repeat" description="PPR" evidence="1">
    <location>
        <begin position="174"/>
        <end position="208"/>
    </location>
</feature>
<dbReference type="Pfam" id="PF01535">
    <property type="entry name" value="PPR"/>
    <property type="match status" value="1"/>
</dbReference>
<feature type="repeat" description="PPR" evidence="1">
    <location>
        <begin position="69"/>
        <end position="103"/>
    </location>
</feature>
<evidence type="ECO:0000256" key="2">
    <source>
        <dbReference type="SAM" id="MobiDB-lite"/>
    </source>
</evidence>
<organism evidence="3 4">
    <name type="scientific">Prorocentrum cordatum</name>
    <dbReference type="NCBI Taxonomy" id="2364126"/>
    <lineage>
        <taxon>Eukaryota</taxon>
        <taxon>Sar</taxon>
        <taxon>Alveolata</taxon>
        <taxon>Dinophyceae</taxon>
        <taxon>Prorocentrales</taxon>
        <taxon>Prorocentraceae</taxon>
        <taxon>Prorocentrum</taxon>
    </lineage>
</organism>
<dbReference type="Gene3D" id="1.25.40.10">
    <property type="entry name" value="Tetratricopeptide repeat domain"/>
    <property type="match status" value="2"/>
</dbReference>
<name>A0ABN9QQ44_9DINO</name>
<reference evidence="3" key="1">
    <citation type="submission" date="2023-10" db="EMBL/GenBank/DDBJ databases">
        <authorList>
            <person name="Chen Y."/>
            <person name="Shah S."/>
            <person name="Dougan E. K."/>
            <person name="Thang M."/>
            <person name="Chan C."/>
        </authorList>
    </citation>
    <scope>NUCLEOTIDE SEQUENCE [LARGE SCALE GENOMIC DNA]</scope>
</reference>
<evidence type="ECO:0000313" key="3">
    <source>
        <dbReference type="EMBL" id="CAK0808031.1"/>
    </source>
</evidence>
<dbReference type="PANTHER" id="PTHR46862">
    <property type="entry name" value="OS07G0661900 PROTEIN"/>
    <property type="match status" value="1"/>
</dbReference>
<dbReference type="Pfam" id="PF13812">
    <property type="entry name" value="PPR_3"/>
    <property type="match status" value="1"/>
</dbReference>
<feature type="repeat" description="PPR" evidence="1">
    <location>
        <begin position="104"/>
        <end position="138"/>
    </location>
</feature>
<protein>
    <recommendedName>
        <fullName evidence="5">Pentatricopeptide repeat-containing protein, chloroplastic</fullName>
    </recommendedName>
</protein>
<dbReference type="PROSITE" id="PS51375">
    <property type="entry name" value="PPR"/>
    <property type="match status" value="4"/>
</dbReference>
<feature type="region of interest" description="Disordered" evidence="2">
    <location>
        <begin position="305"/>
        <end position="346"/>
    </location>
</feature>
<gene>
    <name evidence="3" type="ORF">PCOR1329_LOCUS13746</name>
</gene>
<feature type="compositionally biased region" description="Low complexity" evidence="2">
    <location>
        <begin position="337"/>
        <end position="346"/>
    </location>
</feature>
<proteinExistence type="predicted"/>
<sequence length="346" mass="37201">MSLEASIKNFGLTKQWSAALRLLREGIQLGVQLAPGHYVATVSACRKAGQWQHALSVFSEMWEAKLEPNVISYNVGISACEKGGQWQRALALLSEMREAKLEPDVISYNSGISACEKGEQWHRALAQLNQMCEAKLEPNVISFTAGIIACAKGEQWQPALAQLNQMWEVKLELNVISYNAGIIACGKGRQWQPALALLSEMREAKLEPNVISPTIAGSARALQRWDQRVREGRAVAAGACAAKRDAGGEAGANVISCSAGISACEKGDQWQRALALLSEMWEVKLEPDSLLQRWGQRVREGPAVAAGAGTAERGAGGEAGAHRLSATTLGSARARRAGSGSERLRC</sequence>
<dbReference type="NCBIfam" id="TIGR00756">
    <property type="entry name" value="PPR"/>
    <property type="match status" value="3"/>
</dbReference>
<dbReference type="PANTHER" id="PTHR46862:SF5">
    <property type="entry name" value="OS02G0170000 PROTEIN"/>
    <property type="match status" value="1"/>
</dbReference>
<evidence type="ECO:0000256" key="1">
    <source>
        <dbReference type="PROSITE-ProRule" id="PRU00708"/>
    </source>
</evidence>
<evidence type="ECO:0008006" key="5">
    <source>
        <dbReference type="Google" id="ProtNLM"/>
    </source>
</evidence>
<dbReference type="EMBL" id="CAUYUJ010004077">
    <property type="protein sequence ID" value="CAK0808031.1"/>
    <property type="molecule type" value="Genomic_DNA"/>
</dbReference>
<dbReference type="InterPro" id="IPR011990">
    <property type="entry name" value="TPR-like_helical_dom_sf"/>
</dbReference>
<comment type="caution">
    <text evidence="3">The sequence shown here is derived from an EMBL/GenBank/DDBJ whole genome shotgun (WGS) entry which is preliminary data.</text>
</comment>
<dbReference type="SUPFAM" id="SSF48452">
    <property type="entry name" value="TPR-like"/>
    <property type="match status" value="1"/>
</dbReference>
<evidence type="ECO:0000313" key="4">
    <source>
        <dbReference type="Proteomes" id="UP001189429"/>
    </source>
</evidence>
<keyword evidence="4" id="KW-1185">Reference proteome</keyword>
<dbReference type="InterPro" id="IPR002885">
    <property type="entry name" value="PPR_rpt"/>
</dbReference>
<feature type="repeat" description="PPR" evidence="1">
    <location>
        <begin position="34"/>
        <end position="68"/>
    </location>
</feature>
<accession>A0ABN9QQ44</accession>
<dbReference type="Proteomes" id="UP001189429">
    <property type="component" value="Unassembled WGS sequence"/>
</dbReference>
<dbReference type="Pfam" id="PF13041">
    <property type="entry name" value="PPR_2"/>
    <property type="match status" value="1"/>
</dbReference>